<keyword evidence="4" id="KW-1185">Reference proteome</keyword>
<organism evidence="3 4">
    <name type="scientific">Caulobacter radicis</name>
    <dbReference type="NCBI Taxonomy" id="2172650"/>
    <lineage>
        <taxon>Bacteria</taxon>
        <taxon>Pseudomonadati</taxon>
        <taxon>Pseudomonadota</taxon>
        <taxon>Alphaproteobacteria</taxon>
        <taxon>Caulobacterales</taxon>
        <taxon>Caulobacteraceae</taxon>
        <taxon>Caulobacter</taxon>
    </lineage>
</organism>
<proteinExistence type="predicted"/>
<feature type="transmembrane region" description="Helical" evidence="1">
    <location>
        <begin position="227"/>
        <end position="252"/>
    </location>
</feature>
<reference evidence="3 4" key="1">
    <citation type="submission" date="2018-04" db="EMBL/GenBank/DDBJ databases">
        <title>The genome sequence of Caulobacter sp. 736.</title>
        <authorList>
            <person name="Gao J."/>
            <person name="Sun J."/>
        </authorList>
    </citation>
    <scope>NUCLEOTIDE SEQUENCE [LARGE SCALE GENOMIC DNA]</scope>
    <source>
        <strain evidence="3 4">736</strain>
    </source>
</reference>
<accession>A0A2T9IVK6</accession>
<dbReference type="PANTHER" id="PTHR39430">
    <property type="entry name" value="MEMBRANE-ASSOCIATED PROTEASE-RELATED"/>
    <property type="match status" value="1"/>
</dbReference>
<feature type="domain" description="CAAX prenyl protease 2/Lysostaphin resistance protein A-like" evidence="2">
    <location>
        <begin position="142"/>
        <end position="232"/>
    </location>
</feature>
<keyword evidence="1" id="KW-0812">Transmembrane</keyword>
<name>A0A2T9IVK6_9CAUL</name>
<dbReference type="RefSeq" id="WP_116570176.1">
    <property type="nucleotide sequence ID" value="NZ_QDKP01000067.1"/>
</dbReference>
<dbReference type="GO" id="GO:0006508">
    <property type="term" value="P:proteolysis"/>
    <property type="evidence" value="ECO:0007669"/>
    <property type="project" value="UniProtKB-KW"/>
</dbReference>
<dbReference type="InterPro" id="IPR003675">
    <property type="entry name" value="Rce1/LyrA-like_dom"/>
</dbReference>
<feature type="transmembrane region" description="Helical" evidence="1">
    <location>
        <begin position="56"/>
        <end position="80"/>
    </location>
</feature>
<keyword evidence="3" id="KW-0378">Hydrolase</keyword>
<dbReference type="GO" id="GO:0008237">
    <property type="term" value="F:metallopeptidase activity"/>
    <property type="evidence" value="ECO:0007669"/>
    <property type="project" value="UniProtKB-KW"/>
</dbReference>
<dbReference type="PANTHER" id="PTHR39430:SF1">
    <property type="entry name" value="PROTEASE"/>
    <property type="match status" value="1"/>
</dbReference>
<dbReference type="Pfam" id="PF02517">
    <property type="entry name" value="Rce1-like"/>
    <property type="match status" value="1"/>
</dbReference>
<dbReference type="AlphaFoldDB" id="A0A2T9IVK6"/>
<dbReference type="GO" id="GO:0080120">
    <property type="term" value="P:CAAX-box protein maturation"/>
    <property type="evidence" value="ECO:0007669"/>
    <property type="project" value="UniProtKB-ARBA"/>
</dbReference>
<evidence type="ECO:0000256" key="1">
    <source>
        <dbReference type="SAM" id="Phobius"/>
    </source>
</evidence>
<comment type="caution">
    <text evidence="3">The sequence shown here is derived from an EMBL/GenBank/DDBJ whole genome shotgun (WGS) entry which is preliminary data.</text>
</comment>
<feature type="transmembrane region" description="Helical" evidence="1">
    <location>
        <begin position="172"/>
        <end position="190"/>
    </location>
</feature>
<feature type="transmembrane region" description="Helical" evidence="1">
    <location>
        <begin position="196"/>
        <end position="215"/>
    </location>
</feature>
<feature type="transmembrane region" description="Helical" evidence="1">
    <location>
        <begin position="272"/>
        <end position="292"/>
    </location>
</feature>
<keyword evidence="1" id="KW-0472">Membrane</keyword>
<sequence length="310" mass="33191">MNLRTIYSTSPARGWLPWALLTPVICIALAIATEIPSALFLDRFGFVDAQGEFVGAQGLTAMLLVSFITWLLAVAAWIAVVERRNAGTIGLTRDGAAQGFYGGLVVGVVMPSAMIACIWLAGAYEPGALFPAAQFSGAIIAMAGLFVGFLVQASIEEIIFRGWLTSVITRRTNLIVAVLLSSLTFTLMHFSRDQPWLVTGNTLLFALFASAWSISSNNIWGVMGWHVGWNWIIATGFDVPVTGLDAGVPALIVSLAPAGTDFLTGGADGPEGSIFCTLFFVCGIIFFMWRIARKRRDVGPDHNKPAGAQT</sequence>
<keyword evidence="1" id="KW-1133">Transmembrane helix</keyword>
<gene>
    <name evidence="3" type="ORF">DDF65_25060</name>
</gene>
<keyword evidence="3" id="KW-0482">Metalloprotease</keyword>
<protein>
    <submittedName>
        <fullName evidence="3">CPBP family intramembrane metalloprotease domain-containing protein</fullName>
    </submittedName>
</protein>
<dbReference type="Proteomes" id="UP000244913">
    <property type="component" value="Unassembled WGS sequence"/>
</dbReference>
<evidence type="ECO:0000313" key="4">
    <source>
        <dbReference type="Proteomes" id="UP000244913"/>
    </source>
</evidence>
<feature type="transmembrane region" description="Helical" evidence="1">
    <location>
        <begin position="128"/>
        <end position="151"/>
    </location>
</feature>
<dbReference type="GO" id="GO:0004175">
    <property type="term" value="F:endopeptidase activity"/>
    <property type="evidence" value="ECO:0007669"/>
    <property type="project" value="UniProtKB-ARBA"/>
</dbReference>
<evidence type="ECO:0000259" key="2">
    <source>
        <dbReference type="Pfam" id="PF02517"/>
    </source>
</evidence>
<feature type="transmembrane region" description="Helical" evidence="1">
    <location>
        <begin position="100"/>
        <end position="122"/>
    </location>
</feature>
<keyword evidence="3" id="KW-0645">Protease</keyword>
<dbReference type="EMBL" id="QDKP01000067">
    <property type="protein sequence ID" value="PVM70902.1"/>
    <property type="molecule type" value="Genomic_DNA"/>
</dbReference>
<evidence type="ECO:0000313" key="3">
    <source>
        <dbReference type="EMBL" id="PVM70902.1"/>
    </source>
</evidence>